<proteinExistence type="inferred from homology"/>
<comment type="caution">
    <text evidence="4">The sequence shown here is derived from an EMBL/GenBank/DDBJ whole genome shotgun (WGS) entry which is preliminary data.</text>
</comment>
<name>A0A2K4MMJ1_9NEIS</name>
<organism evidence="4 5">
    <name type="scientific">Chromobacterium sinusclupearum</name>
    <dbReference type="NCBI Taxonomy" id="2077146"/>
    <lineage>
        <taxon>Bacteria</taxon>
        <taxon>Pseudomonadati</taxon>
        <taxon>Pseudomonadota</taxon>
        <taxon>Betaproteobacteria</taxon>
        <taxon>Neisseriales</taxon>
        <taxon>Chromobacteriaceae</taxon>
        <taxon>Chromobacterium</taxon>
    </lineage>
</organism>
<dbReference type="GO" id="GO:0004407">
    <property type="term" value="F:histone deacetylase activity"/>
    <property type="evidence" value="ECO:0007669"/>
    <property type="project" value="InterPro"/>
</dbReference>
<dbReference type="EMBL" id="PPTF01000060">
    <property type="protein sequence ID" value="POA98283.1"/>
    <property type="molecule type" value="Genomic_DNA"/>
</dbReference>
<dbReference type="InterPro" id="IPR044150">
    <property type="entry name" value="HDAC_classIV"/>
</dbReference>
<dbReference type="InterPro" id="IPR000286">
    <property type="entry name" value="HDACs"/>
</dbReference>
<feature type="domain" description="Histone deacetylase" evidence="3">
    <location>
        <begin position="36"/>
        <end position="275"/>
    </location>
</feature>
<protein>
    <submittedName>
        <fullName evidence="4">Histone deacetylase</fullName>
    </submittedName>
</protein>
<gene>
    <name evidence="4" type="ORF">C2134_12620</name>
</gene>
<sequence>MRLYRTDQFPLPLPAGHRFPAEKYRLLADKVAAFAAPWMEPAPAATRQELAQAHDPHYIEAMLSGTLDPRLQREIGLPWSPELVERSLRSVGATIAASRCALLEGCGVNLAGGTHHAFRAKGSGFCVFNDVAVAAMLMLSEARARRVLVVDLDVHQGNGTAAMTADEPRIYTFSMHGARNFPFRREASTLDIDLPDNTDDAAYLAALAQALPQVFEASRPDLVFYLAGADPYHGDRLGRLGLSKQGLAERDRMVLDACRRHDAALALTMAGGYAVPIEDTVTIQAETVRLACAAFGDAELRGAASRINGS</sequence>
<dbReference type="PRINTS" id="PR01270">
    <property type="entry name" value="HDASUPER"/>
</dbReference>
<evidence type="ECO:0000256" key="2">
    <source>
        <dbReference type="ARBA" id="ARBA00022801"/>
    </source>
</evidence>
<comment type="similarity">
    <text evidence="1">Belongs to the histone deacetylase family.</text>
</comment>
<dbReference type="PANTHER" id="PTHR10625">
    <property type="entry name" value="HISTONE DEACETYLASE HDAC1-RELATED"/>
    <property type="match status" value="1"/>
</dbReference>
<dbReference type="PANTHER" id="PTHR10625:SF19">
    <property type="entry name" value="HISTONE DEACETYLASE 12"/>
    <property type="match status" value="1"/>
</dbReference>
<evidence type="ECO:0000256" key="1">
    <source>
        <dbReference type="ARBA" id="ARBA00005947"/>
    </source>
</evidence>
<dbReference type="RefSeq" id="WP_103320540.1">
    <property type="nucleotide sequence ID" value="NZ_PPTF01000060.1"/>
</dbReference>
<accession>A0A2K4MMJ1</accession>
<dbReference type="InterPro" id="IPR023696">
    <property type="entry name" value="Ureohydrolase_dom_sf"/>
</dbReference>
<dbReference type="Proteomes" id="UP000236416">
    <property type="component" value="Unassembled WGS sequence"/>
</dbReference>
<reference evidence="4 5" key="1">
    <citation type="submission" date="2018-01" db="EMBL/GenBank/DDBJ databases">
        <title>Genomic Sequence of Chromobacterium MWU13-2610 from wild cranberry bogs within the Cape Cod National Seashore.</title>
        <authorList>
            <person name="O'Hara-Hanley K."/>
            <person name="Soby S."/>
            <person name="Harrison A."/>
        </authorList>
    </citation>
    <scope>NUCLEOTIDE SEQUENCE [LARGE SCALE GENOMIC DNA]</scope>
    <source>
        <strain evidence="4 5">MWU13-2610</strain>
    </source>
</reference>
<dbReference type="InterPro" id="IPR037138">
    <property type="entry name" value="His_deacetylse_dom_sf"/>
</dbReference>
<evidence type="ECO:0000313" key="5">
    <source>
        <dbReference type="Proteomes" id="UP000236416"/>
    </source>
</evidence>
<evidence type="ECO:0000259" key="3">
    <source>
        <dbReference type="Pfam" id="PF00850"/>
    </source>
</evidence>
<evidence type="ECO:0000313" key="4">
    <source>
        <dbReference type="EMBL" id="POA98283.1"/>
    </source>
</evidence>
<dbReference type="Pfam" id="PF00850">
    <property type="entry name" value="Hist_deacetyl"/>
    <property type="match status" value="1"/>
</dbReference>
<dbReference type="GO" id="GO:0040029">
    <property type="term" value="P:epigenetic regulation of gene expression"/>
    <property type="evidence" value="ECO:0007669"/>
    <property type="project" value="TreeGrafter"/>
</dbReference>
<keyword evidence="5" id="KW-1185">Reference proteome</keyword>
<dbReference type="SUPFAM" id="SSF52768">
    <property type="entry name" value="Arginase/deacetylase"/>
    <property type="match status" value="1"/>
</dbReference>
<dbReference type="AlphaFoldDB" id="A0A2K4MMJ1"/>
<dbReference type="InterPro" id="IPR023801">
    <property type="entry name" value="His_deacetylse_dom"/>
</dbReference>
<dbReference type="CDD" id="cd09993">
    <property type="entry name" value="HDAC_classIV"/>
    <property type="match status" value="1"/>
</dbReference>
<keyword evidence="2" id="KW-0378">Hydrolase</keyword>
<dbReference type="GO" id="GO:0016787">
    <property type="term" value="F:hydrolase activity"/>
    <property type="evidence" value="ECO:0007669"/>
    <property type="project" value="UniProtKB-KW"/>
</dbReference>
<dbReference type="Gene3D" id="3.40.800.20">
    <property type="entry name" value="Histone deacetylase domain"/>
    <property type="match status" value="1"/>
</dbReference>